<evidence type="ECO:0000313" key="2">
    <source>
        <dbReference type="EMBL" id="CAF4292218.1"/>
    </source>
</evidence>
<dbReference type="Proteomes" id="UP000676336">
    <property type="component" value="Unassembled WGS sequence"/>
</dbReference>
<feature type="coiled-coil region" evidence="1">
    <location>
        <begin position="25"/>
        <end position="90"/>
    </location>
</feature>
<protein>
    <submittedName>
        <fullName evidence="2">Uncharacterized protein</fullName>
    </submittedName>
</protein>
<feature type="non-terminal residue" evidence="2">
    <location>
        <position position="1"/>
    </location>
</feature>
<gene>
    <name evidence="2" type="ORF">SMN809_LOCUS25722</name>
</gene>
<feature type="non-terminal residue" evidence="2">
    <location>
        <position position="105"/>
    </location>
</feature>
<evidence type="ECO:0000256" key="1">
    <source>
        <dbReference type="SAM" id="Coils"/>
    </source>
</evidence>
<proteinExistence type="predicted"/>
<comment type="caution">
    <text evidence="2">The sequence shown here is derived from an EMBL/GenBank/DDBJ whole genome shotgun (WGS) entry which is preliminary data.</text>
</comment>
<keyword evidence="1" id="KW-0175">Coiled coil</keyword>
<accession>A0A8S2U132</accession>
<dbReference type="AlphaFoldDB" id="A0A8S2U132"/>
<sequence>SPESNLVKLSDDPQLVLSVNEIENFAETNEKLAQLESINQILTDEKELLQEELKQLHEMKESETQAKTYIDELERTIETFKFQIADLQSKTNQWNEKETFYKQQI</sequence>
<evidence type="ECO:0000313" key="3">
    <source>
        <dbReference type="Proteomes" id="UP000676336"/>
    </source>
</evidence>
<organism evidence="2 3">
    <name type="scientific">Rotaria magnacalcarata</name>
    <dbReference type="NCBI Taxonomy" id="392030"/>
    <lineage>
        <taxon>Eukaryota</taxon>
        <taxon>Metazoa</taxon>
        <taxon>Spiralia</taxon>
        <taxon>Gnathifera</taxon>
        <taxon>Rotifera</taxon>
        <taxon>Eurotatoria</taxon>
        <taxon>Bdelloidea</taxon>
        <taxon>Philodinida</taxon>
        <taxon>Philodinidae</taxon>
        <taxon>Rotaria</taxon>
    </lineage>
</organism>
<dbReference type="EMBL" id="CAJOBI010034667">
    <property type="protein sequence ID" value="CAF4292218.1"/>
    <property type="molecule type" value="Genomic_DNA"/>
</dbReference>
<reference evidence="2" key="1">
    <citation type="submission" date="2021-02" db="EMBL/GenBank/DDBJ databases">
        <authorList>
            <person name="Nowell W R."/>
        </authorList>
    </citation>
    <scope>NUCLEOTIDE SEQUENCE</scope>
</reference>
<name>A0A8S2U132_9BILA</name>